<dbReference type="Proteomes" id="UP001558850">
    <property type="component" value="Unassembled WGS sequence"/>
</dbReference>
<comment type="caution">
    <text evidence="1">The sequence shown here is derived from an EMBL/GenBank/DDBJ whole genome shotgun (WGS) entry which is preliminary data.</text>
</comment>
<sequence length="237" mass="25616">MLHGAPDIASLPLRVDDCWNRIGTRGDKSCPRLAEHARCLNCPVFEQGAARLLDRPLSAELAQRAHAGTPTDDETSRVHASREDAATQSALAFRIAGEWLALPTSVLREVDVIRAIHSLPHRRTRAVLGVVNVRGALTIAVSLGELLNMDHAADARQSARNGYARMLVAARDSEPVAFPVDEVEGVVRYAEAALLPVPATLARATAAHARGVLARRDRTIGLLDPARLFDSIARSLR</sequence>
<name>A0ACC6UD65_9BURK</name>
<accession>A0ACC6UD65</accession>
<evidence type="ECO:0000313" key="2">
    <source>
        <dbReference type="Proteomes" id="UP001558850"/>
    </source>
</evidence>
<protein>
    <submittedName>
        <fullName evidence="1">Chemotaxis protein CheW</fullName>
    </submittedName>
</protein>
<proteinExistence type="predicted"/>
<dbReference type="EMBL" id="JBFRCH010000057">
    <property type="protein sequence ID" value="MEX3937599.1"/>
    <property type="molecule type" value="Genomic_DNA"/>
</dbReference>
<organism evidence="1 2">
    <name type="scientific">Paraburkholderia phymatum</name>
    <dbReference type="NCBI Taxonomy" id="148447"/>
    <lineage>
        <taxon>Bacteria</taxon>
        <taxon>Pseudomonadati</taxon>
        <taxon>Pseudomonadota</taxon>
        <taxon>Betaproteobacteria</taxon>
        <taxon>Burkholderiales</taxon>
        <taxon>Burkholderiaceae</taxon>
        <taxon>Paraburkholderia</taxon>
    </lineage>
</organism>
<gene>
    <name evidence="1" type="ORF">AB4Y32_38745</name>
</gene>
<keyword evidence="2" id="KW-1185">Reference proteome</keyword>
<reference evidence="1" key="1">
    <citation type="submission" date="2024-07" db="EMBL/GenBank/DDBJ databases">
        <title>A survey of Mimosa microsymbionts across Brazilian biomes reveals a high diversity of Paraburkholderia nodulating endemic species, but also that Cupriavidus is common as a symbiont of widespread species.</title>
        <authorList>
            <person name="Rouws L."/>
            <person name="Barauna A."/>
            <person name="Beukes C."/>
            <person name="Rouws J.R.C."/>
            <person name="De Faria S.M."/>
            <person name="Gross E."/>
            <person name="Bueno Dos Reis Junior F."/>
            <person name="Simon M.F."/>
            <person name="Maluk M."/>
            <person name="Odee D.W."/>
            <person name="Kenicer G."/>
            <person name="Young J.P.W."/>
            <person name="Reis V.M."/>
            <person name="Zilli J."/>
            <person name="James E.K."/>
        </authorList>
    </citation>
    <scope>NUCLEOTIDE SEQUENCE</scope>
    <source>
        <strain evidence="1">EG181B</strain>
    </source>
</reference>
<evidence type="ECO:0000313" key="1">
    <source>
        <dbReference type="EMBL" id="MEX3937599.1"/>
    </source>
</evidence>